<name>A0A5C5V3F9_9BACT</name>
<dbReference type="RefSeq" id="WP_146567509.1">
    <property type="nucleotide sequence ID" value="NZ_SIHJ01000003.1"/>
</dbReference>
<accession>A0A5C5V3F9</accession>
<comment type="caution">
    <text evidence="1">The sequence shown here is derived from an EMBL/GenBank/DDBJ whole genome shotgun (WGS) entry which is preliminary data.</text>
</comment>
<dbReference type="Proteomes" id="UP000316714">
    <property type="component" value="Unassembled WGS sequence"/>
</dbReference>
<keyword evidence="2" id="KW-1185">Reference proteome</keyword>
<sequence length="160" mass="16596">MNSPRMGSEHTREGWNLAGRLPGCVLAAAVLASFVGCGDGGPQLAPISGVVTLDGEPLANAVINFQPVASASGANPGVGSSARTDSEGRFVLETIDGKPGAVVGPHKVKIFSYSPESPVVSDVDTEPTVERVPEEYNYRSKLIFEVPAGGDPDARFDLTT</sequence>
<evidence type="ECO:0000313" key="1">
    <source>
        <dbReference type="EMBL" id="TWT32282.1"/>
    </source>
</evidence>
<proteinExistence type="predicted"/>
<organism evidence="1 2">
    <name type="scientific">Posidoniimonas corsicana</name>
    <dbReference type="NCBI Taxonomy" id="1938618"/>
    <lineage>
        <taxon>Bacteria</taxon>
        <taxon>Pseudomonadati</taxon>
        <taxon>Planctomycetota</taxon>
        <taxon>Planctomycetia</taxon>
        <taxon>Pirellulales</taxon>
        <taxon>Lacipirellulaceae</taxon>
        <taxon>Posidoniimonas</taxon>
    </lineage>
</organism>
<dbReference type="AlphaFoldDB" id="A0A5C5V3F9"/>
<gene>
    <name evidence="1" type="ORF">KOR34_40440</name>
</gene>
<dbReference type="EMBL" id="SIHJ01000003">
    <property type="protein sequence ID" value="TWT32282.1"/>
    <property type="molecule type" value="Genomic_DNA"/>
</dbReference>
<evidence type="ECO:0008006" key="3">
    <source>
        <dbReference type="Google" id="ProtNLM"/>
    </source>
</evidence>
<evidence type="ECO:0000313" key="2">
    <source>
        <dbReference type="Proteomes" id="UP000316714"/>
    </source>
</evidence>
<reference evidence="1 2" key="1">
    <citation type="submission" date="2019-02" db="EMBL/GenBank/DDBJ databases">
        <title>Deep-cultivation of Planctomycetes and their phenomic and genomic characterization uncovers novel biology.</title>
        <authorList>
            <person name="Wiegand S."/>
            <person name="Jogler M."/>
            <person name="Boedeker C."/>
            <person name="Pinto D."/>
            <person name="Vollmers J."/>
            <person name="Rivas-Marin E."/>
            <person name="Kohn T."/>
            <person name="Peeters S.H."/>
            <person name="Heuer A."/>
            <person name="Rast P."/>
            <person name="Oberbeckmann S."/>
            <person name="Bunk B."/>
            <person name="Jeske O."/>
            <person name="Meyerdierks A."/>
            <person name="Storesund J.E."/>
            <person name="Kallscheuer N."/>
            <person name="Luecker S."/>
            <person name="Lage O.M."/>
            <person name="Pohl T."/>
            <person name="Merkel B.J."/>
            <person name="Hornburger P."/>
            <person name="Mueller R.-W."/>
            <person name="Bruemmer F."/>
            <person name="Labrenz M."/>
            <person name="Spormann A.M."/>
            <person name="Op Den Camp H."/>
            <person name="Overmann J."/>
            <person name="Amann R."/>
            <person name="Jetten M.S.M."/>
            <person name="Mascher T."/>
            <person name="Medema M.H."/>
            <person name="Devos D.P."/>
            <person name="Kaster A.-K."/>
            <person name="Ovreas L."/>
            <person name="Rohde M."/>
            <person name="Galperin M.Y."/>
            <person name="Jogler C."/>
        </authorList>
    </citation>
    <scope>NUCLEOTIDE SEQUENCE [LARGE SCALE GENOMIC DNA]</scope>
    <source>
        <strain evidence="1 2">KOR34</strain>
    </source>
</reference>
<protein>
    <recommendedName>
        <fullName evidence="3">Carboxypeptidase regulatory-like domain-containing protein</fullName>
    </recommendedName>
</protein>
<dbReference type="OrthoDB" id="286727at2"/>